<dbReference type="HOGENOM" id="CLU_1516966_0_0_7"/>
<dbReference type="KEGG" id="scl:sce2104"/>
<dbReference type="RefSeq" id="WP_012234739.1">
    <property type="nucleotide sequence ID" value="NC_010162.1"/>
</dbReference>
<organism evidence="1 2">
    <name type="scientific">Sorangium cellulosum (strain So ce56)</name>
    <name type="common">Polyangium cellulosum (strain So ce56)</name>
    <dbReference type="NCBI Taxonomy" id="448385"/>
    <lineage>
        <taxon>Bacteria</taxon>
        <taxon>Pseudomonadati</taxon>
        <taxon>Myxococcota</taxon>
        <taxon>Polyangia</taxon>
        <taxon>Polyangiales</taxon>
        <taxon>Polyangiaceae</taxon>
        <taxon>Sorangium</taxon>
    </lineage>
</organism>
<proteinExistence type="predicted"/>
<protein>
    <submittedName>
        <fullName evidence="1">Uncharacterized protein</fullName>
    </submittedName>
</protein>
<sequence>MEDPTTALWQEEKSTVLDWLRSRLEQRPTILVGQRRIPDVAKSHRHKVLTDRPIVLKKAPDGFRDWSRLGELVKGRPAALTLARALVPWLPARDFNDLVARAKDENIRPPEVLHRLREAFRLSVDFAPTGHDLADSDARAAFRRRMRRQLHLGRAQRAAKAHVPLTPTMNSAGSGLN</sequence>
<evidence type="ECO:0000313" key="2">
    <source>
        <dbReference type="Proteomes" id="UP000002139"/>
    </source>
</evidence>
<evidence type="ECO:0000313" key="1">
    <source>
        <dbReference type="EMBL" id="CAN92263.1"/>
    </source>
</evidence>
<keyword evidence="2" id="KW-1185">Reference proteome</keyword>
<dbReference type="AlphaFoldDB" id="A9FVD2"/>
<accession>A9FVD2</accession>
<name>A9FVD2_SORC5</name>
<reference evidence="1 2" key="1">
    <citation type="journal article" date="2007" name="Nat. Biotechnol.">
        <title>Complete genome sequence of the myxobacterium Sorangium cellulosum.</title>
        <authorList>
            <person name="Schneiker S."/>
            <person name="Perlova O."/>
            <person name="Kaiser O."/>
            <person name="Gerth K."/>
            <person name="Alici A."/>
            <person name="Altmeyer M.O."/>
            <person name="Bartels D."/>
            <person name="Bekel T."/>
            <person name="Beyer S."/>
            <person name="Bode E."/>
            <person name="Bode H.B."/>
            <person name="Bolten C.J."/>
            <person name="Choudhuri J.V."/>
            <person name="Doss S."/>
            <person name="Elnakady Y.A."/>
            <person name="Frank B."/>
            <person name="Gaigalat L."/>
            <person name="Goesmann A."/>
            <person name="Groeger C."/>
            <person name="Gross F."/>
            <person name="Jelsbak L."/>
            <person name="Jelsbak L."/>
            <person name="Kalinowski J."/>
            <person name="Kegler C."/>
            <person name="Knauber T."/>
            <person name="Konietzny S."/>
            <person name="Kopp M."/>
            <person name="Krause L."/>
            <person name="Krug D."/>
            <person name="Linke B."/>
            <person name="Mahmud T."/>
            <person name="Martinez-Arias R."/>
            <person name="McHardy A.C."/>
            <person name="Merai M."/>
            <person name="Meyer F."/>
            <person name="Mormann S."/>
            <person name="Munoz-Dorado J."/>
            <person name="Perez J."/>
            <person name="Pradella S."/>
            <person name="Rachid S."/>
            <person name="Raddatz G."/>
            <person name="Rosenau F."/>
            <person name="Rueckert C."/>
            <person name="Sasse F."/>
            <person name="Scharfe M."/>
            <person name="Schuster S.C."/>
            <person name="Suen G."/>
            <person name="Treuner-Lange A."/>
            <person name="Velicer G.J."/>
            <person name="Vorholter F.-J."/>
            <person name="Weissman K.J."/>
            <person name="Welch R.D."/>
            <person name="Wenzel S.C."/>
            <person name="Whitworth D.E."/>
            <person name="Wilhelm S."/>
            <person name="Wittmann C."/>
            <person name="Bloecker H."/>
            <person name="Puehler A."/>
            <person name="Mueller R."/>
        </authorList>
    </citation>
    <scope>NUCLEOTIDE SEQUENCE [LARGE SCALE GENOMIC DNA]</scope>
    <source>
        <strain evidence="2">So ce56</strain>
    </source>
</reference>
<dbReference type="EMBL" id="AM746676">
    <property type="protein sequence ID" value="CAN92263.1"/>
    <property type="molecule type" value="Genomic_DNA"/>
</dbReference>
<gene>
    <name evidence="1" type="ordered locus">sce2104</name>
</gene>
<dbReference type="Proteomes" id="UP000002139">
    <property type="component" value="Chromosome"/>
</dbReference>